<feature type="compositionally biased region" description="Polar residues" evidence="1">
    <location>
        <begin position="106"/>
        <end position="116"/>
    </location>
</feature>
<feature type="region of interest" description="Disordered" evidence="1">
    <location>
        <begin position="92"/>
        <end position="127"/>
    </location>
</feature>
<feature type="compositionally biased region" description="Polar residues" evidence="1">
    <location>
        <begin position="503"/>
        <end position="513"/>
    </location>
</feature>
<dbReference type="HOGENOM" id="CLU_520250_0_0_1"/>
<protein>
    <submittedName>
        <fullName evidence="2">Uncharacterized protein</fullName>
    </submittedName>
</protein>
<organism evidence="2 3">
    <name type="scientific">Tetrahymena thermophila (strain SB210)</name>
    <dbReference type="NCBI Taxonomy" id="312017"/>
    <lineage>
        <taxon>Eukaryota</taxon>
        <taxon>Sar</taxon>
        <taxon>Alveolata</taxon>
        <taxon>Ciliophora</taxon>
        <taxon>Intramacronucleata</taxon>
        <taxon>Oligohymenophorea</taxon>
        <taxon>Hymenostomatida</taxon>
        <taxon>Tetrahymenina</taxon>
        <taxon>Tetrahymenidae</taxon>
        <taxon>Tetrahymena</taxon>
    </lineage>
</organism>
<feature type="compositionally biased region" description="Basic and acidic residues" evidence="1">
    <location>
        <begin position="514"/>
        <end position="524"/>
    </location>
</feature>
<evidence type="ECO:0000313" key="3">
    <source>
        <dbReference type="Proteomes" id="UP000009168"/>
    </source>
</evidence>
<accession>I7LVN8</accession>
<dbReference type="AlphaFoldDB" id="I7LVN8"/>
<name>I7LVN8_TETTS</name>
<sequence>MTSKIQKKVFNNNHNHHRIFNDGEDLEEVEQQQLNEKFNILEIEPQQKREEKKINPTYKSQIFSSDYDEIPQFRKLQGQQQLKDQTSEQLFGVHGDMLQRKKRSNKSATEEQSANQAVIKKDNEEQLQQQNSAKKYNKEKQMVFNAMWWDNSSKPNNDLNQYKPDFAKQRKFQDYSSNNIFQTESSIQGDSLVQKNQEKVQTENNQNKQQKFNIISNMNEDQVSQISAMKQLADQKQNLQQQIQSDIDARKANRNYSNLFGRCQTPQIPQNANHDNEKTADFSKNTSTVNNKSELFLPTNANIDQFDSRKYNPKTDKENKDINACQRYFKNLQSVLDTHTFQAEYKRGVLINKDKPANYEEGNILDNFSEIRSELLGENNSKPPKQTFIHVGEMEKIQQLEFKNMKTHFDQENFKRFCVQKGYKVLVFTSSSNGRGSVFLRLNRKNPDPVDSIISNLKINGVNIAIQKEITGKEFNQRNFEAPALVKKQKQIPRPLTGKKQFSGKSSNIQSHNIFKEEKKAKEI</sequence>
<feature type="region of interest" description="Disordered" evidence="1">
    <location>
        <begin position="266"/>
        <end position="285"/>
    </location>
</feature>
<feature type="region of interest" description="Disordered" evidence="1">
    <location>
        <begin position="493"/>
        <end position="524"/>
    </location>
</feature>
<dbReference type="GeneID" id="7822975"/>
<dbReference type="RefSeq" id="XP_001019673.1">
    <property type="nucleotide sequence ID" value="XM_001019673.1"/>
</dbReference>
<evidence type="ECO:0000256" key="1">
    <source>
        <dbReference type="SAM" id="MobiDB-lite"/>
    </source>
</evidence>
<dbReference type="Proteomes" id="UP000009168">
    <property type="component" value="Unassembled WGS sequence"/>
</dbReference>
<proteinExistence type="predicted"/>
<keyword evidence="3" id="KW-1185">Reference proteome</keyword>
<dbReference type="InParanoid" id="I7LVN8"/>
<dbReference type="EMBL" id="GG662639">
    <property type="protein sequence ID" value="EAR99428.1"/>
    <property type="molecule type" value="Genomic_DNA"/>
</dbReference>
<evidence type="ECO:0000313" key="2">
    <source>
        <dbReference type="EMBL" id="EAR99428.1"/>
    </source>
</evidence>
<gene>
    <name evidence="2" type="ORF">TTHERM_00134930</name>
</gene>
<dbReference type="KEGG" id="tet:TTHERM_00134930"/>
<reference evidence="3" key="1">
    <citation type="journal article" date="2006" name="PLoS Biol.">
        <title>Macronuclear genome sequence of the ciliate Tetrahymena thermophila, a model eukaryote.</title>
        <authorList>
            <person name="Eisen J.A."/>
            <person name="Coyne R.S."/>
            <person name="Wu M."/>
            <person name="Wu D."/>
            <person name="Thiagarajan M."/>
            <person name="Wortman J.R."/>
            <person name="Badger J.H."/>
            <person name="Ren Q."/>
            <person name="Amedeo P."/>
            <person name="Jones K.M."/>
            <person name="Tallon L.J."/>
            <person name="Delcher A.L."/>
            <person name="Salzberg S.L."/>
            <person name="Silva J.C."/>
            <person name="Haas B.J."/>
            <person name="Majoros W.H."/>
            <person name="Farzad M."/>
            <person name="Carlton J.M."/>
            <person name="Smith R.K. Jr."/>
            <person name="Garg J."/>
            <person name="Pearlman R.E."/>
            <person name="Karrer K.M."/>
            <person name="Sun L."/>
            <person name="Manning G."/>
            <person name="Elde N.C."/>
            <person name="Turkewitz A.P."/>
            <person name="Asai D.J."/>
            <person name="Wilkes D.E."/>
            <person name="Wang Y."/>
            <person name="Cai H."/>
            <person name="Collins K."/>
            <person name="Stewart B.A."/>
            <person name="Lee S.R."/>
            <person name="Wilamowska K."/>
            <person name="Weinberg Z."/>
            <person name="Ruzzo W.L."/>
            <person name="Wloga D."/>
            <person name="Gaertig J."/>
            <person name="Frankel J."/>
            <person name="Tsao C.-C."/>
            <person name="Gorovsky M.A."/>
            <person name="Keeling P.J."/>
            <person name="Waller R.F."/>
            <person name="Patron N.J."/>
            <person name="Cherry J.M."/>
            <person name="Stover N.A."/>
            <person name="Krieger C.J."/>
            <person name="del Toro C."/>
            <person name="Ryder H.F."/>
            <person name="Williamson S.C."/>
            <person name="Barbeau R.A."/>
            <person name="Hamilton E.P."/>
            <person name="Orias E."/>
        </authorList>
    </citation>
    <scope>NUCLEOTIDE SEQUENCE [LARGE SCALE GENOMIC DNA]</scope>
    <source>
        <strain evidence="3">SB210</strain>
    </source>
</reference>